<dbReference type="PANTHER" id="PTHR46093">
    <property type="entry name" value="ACYL-COA-BINDING DOMAIN-CONTAINING PROTEIN 5"/>
    <property type="match status" value="1"/>
</dbReference>
<sequence>MDDVKMQWVECPLLDDDGSALHPPSCSDDEDEDHVVDRLNRREGHCATVLTSSADGGVQSSLSSWIVVCGGYTKGVVSAVPLVAPASLLPALQWRELPIVDVFERDGASLTTVEIALCVAGAQHDTAMGNASTAYLFGGFDGDMNLCNALYAVTLCGEGDETGIWTPTTIGVREVTTTGDVPTPRARHGAGGRDGRLFLFGGETATQEQTNDLYVCDVRTGVWRALTASSVCPAPRLLSLSLVFTSPTTFVVYGGAHFVEGAVQSFADVWKCDIDTEAWTPVAVVAGEERDLLPHSNGHAGGAVVLPSAPRRTCAVFVGGKNVAEGDDRVRMIGFSPHDGSGEVRVRAALPAVDTGSFPHWRYTPAVVATPKGLLLLAGQCRHAQVPSSFLLTFA</sequence>
<keyword evidence="4" id="KW-1185">Reference proteome</keyword>
<organism evidence="3 4">
    <name type="scientific">Leptomonas pyrrhocoris</name>
    <name type="common">Firebug parasite</name>
    <dbReference type="NCBI Taxonomy" id="157538"/>
    <lineage>
        <taxon>Eukaryota</taxon>
        <taxon>Discoba</taxon>
        <taxon>Euglenozoa</taxon>
        <taxon>Kinetoplastea</taxon>
        <taxon>Metakinetoplastina</taxon>
        <taxon>Trypanosomatida</taxon>
        <taxon>Trypanosomatidae</taxon>
        <taxon>Leishmaniinae</taxon>
        <taxon>Leptomonas</taxon>
    </lineage>
</organism>
<dbReference type="InterPro" id="IPR011043">
    <property type="entry name" value="Gal_Oxase/kelch_b-propeller"/>
</dbReference>
<dbReference type="RefSeq" id="XP_015663749.1">
    <property type="nucleotide sequence ID" value="XM_015798229.1"/>
</dbReference>
<evidence type="ECO:0000256" key="1">
    <source>
        <dbReference type="ARBA" id="ARBA00022441"/>
    </source>
</evidence>
<dbReference type="InterPro" id="IPR015915">
    <property type="entry name" value="Kelch-typ_b-propeller"/>
</dbReference>
<proteinExistence type="predicted"/>
<evidence type="ECO:0000313" key="4">
    <source>
        <dbReference type="Proteomes" id="UP000037923"/>
    </source>
</evidence>
<name>A0A0M9G915_LEPPY</name>
<reference evidence="3 4" key="1">
    <citation type="submission" date="2015-07" db="EMBL/GenBank/DDBJ databases">
        <title>High-quality genome of monoxenous trypanosomatid Leptomonas pyrrhocoris.</title>
        <authorList>
            <person name="Flegontov P."/>
            <person name="Butenko A."/>
            <person name="Firsov S."/>
            <person name="Vlcek C."/>
            <person name="Logacheva M.D."/>
            <person name="Field M."/>
            <person name="Filatov D."/>
            <person name="Flegontova O."/>
            <person name="Gerasimov E."/>
            <person name="Jackson A.P."/>
            <person name="Kelly S."/>
            <person name="Opperdoes F."/>
            <person name="O'Reilly A."/>
            <person name="Votypka J."/>
            <person name="Yurchenko V."/>
            <person name="Lukes J."/>
        </authorList>
    </citation>
    <scope>NUCLEOTIDE SEQUENCE [LARGE SCALE GENOMIC DNA]</scope>
    <source>
        <strain evidence="3">H10</strain>
    </source>
</reference>
<evidence type="ECO:0000313" key="3">
    <source>
        <dbReference type="EMBL" id="KPA85310.1"/>
    </source>
</evidence>
<dbReference type="OMA" id="KLPHWRY"/>
<accession>A0A0M9G915</accession>
<evidence type="ECO:0000256" key="2">
    <source>
        <dbReference type="ARBA" id="ARBA00022737"/>
    </source>
</evidence>
<dbReference type="Proteomes" id="UP000037923">
    <property type="component" value="Unassembled WGS sequence"/>
</dbReference>
<dbReference type="OrthoDB" id="10250130at2759"/>
<dbReference type="VEuPathDB" id="TriTrypDB:LpyrH10_02_6180"/>
<dbReference type="GeneID" id="26901939"/>
<protein>
    <submittedName>
        <fullName evidence="3">Uncharacterized protein</fullName>
    </submittedName>
</protein>
<dbReference type="Gene3D" id="2.120.10.80">
    <property type="entry name" value="Kelch-type beta propeller"/>
    <property type="match status" value="1"/>
</dbReference>
<keyword evidence="1" id="KW-0880">Kelch repeat</keyword>
<keyword evidence="2" id="KW-0677">Repeat</keyword>
<dbReference type="Pfam" id="PF24681">
    <property type="entry name" value="Kelch_KLHDC2_KLHL20_DRC7"/>
    <property type="match status" value="1"/>
</dbReference>
<dbReference type="SUPFAM" id="SSF50965">
    <property type="entry name" value="Galactose oxidase, central domain"/>
    <property type="match status" value="1"/>
</dbReference>
<gene>
    <name evidence="3" type="ORF">ABB37_01644</name>
</gene>
<dbReference type="EMBL" id="LGTL01000002">
    <property type="protein sequence ID" value="KPA85310.1"/>
    <property type="molecule type" value="Genomic_DNA"/>
</dbReference>
<dbReference type="PANTHER" id="PTHR46093:SF18">
    <property type="entry name" value="FIBRONECTIN TYPE-III DOMAIN-CONTAINING PROTEIN"/>
    <property type="match status" value="1"/>
</dbReference>
<dbReference type="AlphaFoldDB" id="A0A0M9G915"/>
<comment type="caution">
    <text evidence="3">The sequence shown here is derived from an EMBL/GenBank/DDBJ whole genome shotgun (WGS) entry which is preliminary data.</text>
</comment>